<evidence type="ECO:0000313" key="8">
    <source>
        <dbReference type="Proteomes" id="UP000525078"/>
    </source>
</evidence>
<keyword evidence="3 4" id="KW-0862">Zinc</keyword>
<sequence length="743" mass="81658">MPQSPPAEVSDSSIDDDDQVEEVGDDDDEKEQVQEKSDDDMSVSTPEANDDDHQKDAVRDDLKSQRCNGSFGLSSSTREKLSENVAFSESYITVDFAVNKTDGETLSAKSPKKYHKEQTLDVNPDLRVSDITNAKRSNSSFAEGKDMGAVLLMNNCVRQKDVLYTQYEIKQTALQSCNDEKRKLSRLVASGKETGSHSPGVEIMDQNKRPAVICDFYAKGWCIKGSSCRFLHVKDRLNNDLLQSEVDGVADNKVEVQLEGLRETTQKSRSPSFPDALAPSVGNNSDSIKSLEHLERKGSHNILEMPKFVSFQREVFPFSFKDVGRENKSQIRSVNDYSGHSTLTNRDGPVLNKSLHPEYGVSSSGNIISSANYHFINPPSHSRSMEEPTSIQSQPTLNNQTLTSQSPNSSSGNSLLTTGMLSSSRISAWTESSLPLSYSSVKPSPLGLRSSFLQSSSHYGSEPDNLPSTNCISYSNDWEPSVPFQPSFLVRSMMSSTGSQYDPLRDVVELSKSGDVSLRASYYSQGSSIVNILHPQNHGDVVPDAPDLACNDDMKSVSSHNTYHGKVLGKNCQTQGKDMIELEVVGTSTGWEKGSVPKQKNSSGSFDVKDITEATSDGRHRSQKHGLCGSLHVKVDRVGQKIETVAGHIVEGVVVRKESKAQLQFRAALIDFVKELLKPKWCEGALSKEAHKKIVKKSVEKVLSTLQPAQIPPSVELVKQYLASFHAKIEKLVEGYAGIYGKV</sequence>
<dbReference type="Gene3D" id="4.10.1000.10">
    <property type="entry name" value="Zinc finger, CCCH-type"/>
    <property type="match status" value="1"/>
</dbReference>
<feature type="domain" description="C3H1-type" evidence="6">
    <location>
        <begin position="208"/>
        <end position="235"/>
    </location>
</feature>
<evidence type="ECO:0000256" key="4">
    <source>
        <dbReference type="PROSITE-ProRule" id="PRU00723"/>
    </source>
</evidence>
<feature type="compositionally biased region" description="Acidic residues" evidence="5">
    <location>
        <begin position="13"/>
        <end position="30"/>
    </location>
</feature>
<feature type="compositionally biased region" description="Basic and acidic residues" evidence="5">
    <location>
        <begin position="51"/>
        <end position="62"/>
    </location>
</feature>
<name>A0A7J6DUE9_CANSA</name>
<dbReference type="SMART" id="SM00356">
    <property type="entry name" value="ZnF_C3H1"/>
    <property type="match status" value="1"/>
</dbReference>
<dbReference type="Pfam" id="PF00642">
    <property type="entry name" value="zf-CCCH"/>
    <property type="match status" value="1"/>
</dbReference>
<evidence type="ECO:0000313" key="7">
    <source>
        <dbReference type="EMBL" id="KAF4349738.1"/>
    </source>
</evidence>
<dbReference type="Proteomes" id="UP000525078">
    <property type="component" value="Unassembled WGS sequence"/>
</dbReference>
<evidence type="ECO:0000256" key="2">
    <source>
        <dbReference type="ARBA" id="ARBA00022771"/>
    </source>
</evidence>
<dbReference type="InterPro" id="IPR057031">
    <property type="entry name" value="SFR19-like_C"/>
</dbReference>
<dbReference type="SUPFAM" id="SSF90229">
    <property type="entry name" value="CCCH zinc finger"/>
    <property type="match status" value="1"/>
</dbReference>
<feature type="compositionally biased region" description="Low complexity" evidence="5">
    <location>
        <begin position="398"/>
        <end position="417"/>
    </location>
</feature>
<dbReference type="InterPro" id="IPR036855">
    <property type="entry name" value="Znf_CCCH_sf"/>
</dbReference>
<accession>A0A7J6DUE9</accession>
<dbReference type="Pfam" id="PF23030">
    <property type="entry name" value="SCAF11-like_C"/>
    <property type="match status" value="1"/>
</dbReference>
<evidence type="ECO:0000259" key="6">
    <source>
        <dbReference type="PROSITE" id="PS50103"/>
    </source>
</evidence>
<keyword evidence="2 4" id="KW-0863">Zinc-finger</keyword>
<feature type="zinc finger region" description="C3H1-type" evidence="4">
    <location>
        <begin position="208"/>
        <end position="235"/>
    </location>
</feature>
<protein>
    <recommendedName>
        <fullName evidence="6">C3H1-type domain-containing protein</fullName>
    </recommendedName>
</protein>
<gene>
    <name evidence="7" type="ORF">F8388_023853</name>
</gene>
<dbReference type="EMBL" id="JAATIP010000386">
    <property type="protein sequence ID" value="KAF4349738.1"/>
    <property type="molecule type" value="Genomic_DNA"/>
</dbReference>
<evidence type="ECO:0000256" key="3">
    <source>
        <dbReference type="ARBA" id="ARBA00022833"/>
    </source>
</evidence>
<dbReference type="AlphaFoldDB" id="A0A7J6DUE9"/>
<reference evidence="7 8" key="1">
    <citation type="journal article" date="2020" name="bioRxiv">
        <title>Sequence and annotation of 42 cannabis genomes reveals extensive copy number variation in cannabinoid synthesis and pathogen resistance genes.</title>
        <authorList>
            <person name="Mckernan K.J."/>
            <person name="Helbert Y."/>
            <person name="Kane L.T."/>
            <person name="Ebling H."/>
            <person name="Zhang L."/>
            <person name="Liu B."/>
            <person name="Eaton Z."/>
            <person name="Mclaughlin S."/>
            <person name="Kingan S."/>
            <person name="Baybayan P."/>
            <person name="Concepcion G."/>
            <person name="Jordan M."/>
            <person name="Riva A."/>
            <person name="Barbazuk W."/>
            <person name="Harkins T."/>
        </authorList>
    </citation>
    <scope>NUCLEOTIDE SEQUENCE [LARGE SCALE GENOMIC DNA]</scope>
    <source>
        <strain evidence="8">cv. Jamaican Lion 4</strain>
        <tissue evidence="7">Leaf</tissue>
    </source>
</reference>
<dbReference type="InterPro" id="IPR000571">
    <property type="entry name" value="Znf_CCCH"/>
</dbReference>
<feature type="region of interest" description="Disordered" evidence="5">
    <location>
        <begin position="331"/>
        <end position="357"/>
    </location>
</feature>
<dbReference type="PANTHER" id="PTHR36886:SF3">
    <property type="entry name" value="PROTEIN FRIGIDA-ESSENTIAL 1"/>
    <property type="match status" value="1"/>
</dbReference>
<evidence type="ECO:0000256" key="1">
    <source>
        <dbReference type="ARBA" id="ARBA00022723"/>
    </source>
</evidence>
<keyword evidence="1 4" id="KW-0479">Metal-binding</keyword>
<organism evidence="7 8">
    <name type="scientific">Cannabis sativa</name>
    <name type="common">Hemp</name>
    <name type="synonym">Marijuana</name>
    <dbReference type="NCBI Taxonomy" id="3483"/>
    <lineage>
        <taxon>Eukaryota</taxon>
        <taxon>Viridiplantae</taxon>
        <taxon>Streptophyta</taxon>
        <taxon>Embryophyta</taxon>
        <taxon>Tracheophyta</taxon>
        <taxon>Spermatophyta</taxon>
        <taxon>Magnoliopsida</taxon>
        <taxon>eudicotyledons</taxon>
        <taxon>Gunneridae</taxon>
        <taxon>Pentapetalae</taxon>
        <taxon>rosids</taxon>
        <taxon>fabids</taxon>
        <taxon>Rosales</taxon>
        <taxon>Cannabaceae</taxon>
        <taxon>Cannabis</taxon>
    </lineage>
</organism>
<feature type="compositionally biased region" description="Polar residues" evidence="5">
    <location>
        <begin position="379"/>
        <end position="397"/>
    </location>
</feature>
<dbReference type="InterPro" id="IPR052650">
    <property type="entry name" value="Zinc_finger_CCCH"/>
</dbReference>
<feature type="region of interest" description="Disordered" evidence="5">
    <location>
        <begin position="1"/>
        <end position="62"/>
    </location>
</feature>
<dbReference type="PANTHER" id="PTHR36886">
    <property type="entry name" value="PROTEIN FRIGIDA-ESSENTIAL 1"/>
    <property type="match status" value="1"/>
</dbReference>
<feature type="region of interest" description="Disordered" evidence="5">
    <location>
        <begin position="378"/>
        <end position="417"/>
    </location>
</feature>
<comment type="caution">
    <text evidence="7">The sequence shown here is derived from an EMBL/GenBank/DDBJ whole genome shotgun (WGS) entry which is preliminary data.</text>
</comment>
<dbReference type="PROSITE" id="PS50103">
    <property type="entry name" value="ZF_C3H1"/>
    <property type="match status" value="1"/>
</dbReference>
<feature type="region of interest" description="Disordered" evidence="5">
    <location>
        <begin position="262"/>
        <end position="285"/>
    </location>
</feature>
<proteinExistence type="predicted"/>
<dbReference type="GO" id="GO:0008270">
    <property type="term" value="F:zinc ion binding"/>
    <property type="evidence" value="ECO:0007669"/>
    <property type="project" value="UniProtKB-KW"/>
</dbReference>
<evidence type="ECO:0000256" key="5">
    <source>
        <dbReference type="SAM" id="MobiDB-lite"/>
    </source>
</evidence>
<feature type="compositionally biased region" description="Polar residues" evidence="5">
    <location>
        <begin position="331"/>
        <end position="345"/>
    </location>
</feature>